<dbReference type="PROSITE" id="PS00028">
    <property type="entry name" value="ZINC_FINGER_C2H2_1"/>
    <property type="match status" value="6"/>
</dbReference>
<keyword evidence="8" id="KW-0539">Nucleus</keyword>
<feature type="region of interest" description="Disordered" evidence="10">
    <location>
        <begin position="197"/>
        <end position="273"/>
    </location>
</feature>
<evidence type="ECO:0000256" key="9">
    <source>
        <dbReference type="PROSITE-ProRule" id="PRU00042"/>
    </source>
</evidence>
<dbReference type="FunFam" id="3.30.160.60:FF:000065">
    <property type="entry name" value="B-cell CLL/lymphoma 6, member B"/>
    <property type="match status" value="1"/>
</dbReference>
<dbReference type="InterPro" id="IPR050329">
    <property type="entry name" value="GLI_C2H2-zinc-finger"/>
</dbReference>
<dbReference type="SMART" id="SM00355">
    <property type="entry name" value="ZnF_C2H2"/>
    <property type="match status" value="6"/>
</dbReference>
<dbReference type="SUPFAM" id="SSF57667">
    <property type="entry name" value="beta-beta-alpha zinc fingers"/>
    <property type="match status" value="3"/>
</dbReference>
<name>A0A1S4E9J6_DIACI</name>
<keyword evidence="4 9" id="KW-0863">Zinc-finger</keyword>
<dbReference type="PANTHER" id="PTHR19818:SF139">
    <property type="entry name" value="PAIR-RULE PROTEIN ODD-PAIRED"/>
    <property type="match status" value="1"/>
</dbReference>
<dbReference type="FunFam" id="3.30.160.60:FF:000100">
    <property type="entry name" value="Zinc finger 45-like"/>
    <property type="match status" value="1"/>
</dbReference>
<dbReference type="InterPro" id="IPR036236">
    <property type="entry name" value="Znf_C2H2_sf"/>
</dbReference>
<dbReference type="GO" id="GO:0005634">
    <property type="term" value="C:nucleus"/>
    <property type="evidence" value="ECO:0007669"/>
    <property type="project" value="UniProtKB-SubCell"/>
</dbReference>
<feature type="region of interest" description="Disordered" evidence="10">
    <location>
        <begin position="1"/>
        <end position="21"/>
    </location>
</feature>
<evidence type="ECO:0000256" key="10">
    <source>
        <dbReference type="SAM" id="MobiDB-lite"/>
    </source>
</evidence>
<feature type="region of interest" description="Disordered" evidence="10">
    <location>
        <begin position="306"/>
        <end position="457"/>
    </location>
</feature>
<feature type="compositionally biased region" description="Polar residues" evidence="10">
    <location>
        <begin position="334"/>
        <end position="361"/>
    </location>
</feature>
<keyword evidence="7" id="KW-0804">Transcription</keyword>
<feature type="region of interest" description="Disordered" evidence="10">
    <location>
        <begin position="139"/>
        <end position="184"/>
    </location>
</feature>
<dbReference type="AlphaFoldDB" id="A0A1S4E9J6"/>
<keyword evidence="3" id="KW-0677">Repeat</keyword>
<dbReference type="STRING" id="121845.A0A1S4E9J6"/>
<evidence type="ECO:0000256" key="5">
    <source>
        <dbReference type="ARBA" id="ARBA00022833"/>
    </source>
</evidence>
<feature type="compositionally biased region" description="Low complexity" evidence="10">
    <location>
        <begin position="376"/>
        <end position="387"/>
    </location>
</feature>
<dbReference type="RefSeq" id="XP_017298827.1">
    <property type="nucleotide sequence ID" value="XM_017443338.2"/>
</dbReference>
<evidence type="ECO:0000256" key="2">
    <source>
        <dbReference type="ARBA" id="ARBA00022723"/>
    </source>
</evidence>
<sequence length="805" mass="90533">MAETQPSNSEHSVQHLSNGIPPHLSSVPICNECGIRFENFNSLYNHIEYYHKPKWNPHSIPHLSDPNSNFHNKPEINFTKSETIFVKSEPTDYHEPANNFHKSEHDDFIKSEQPDYTQSESNFIKTDNEFYKNSVKSEIHQGREDFSPRYDEPPVQSPRNNHRDFSNGFPNNGFRPKNGTEGPEAQILDLDSQRVHHYQPPVPQVPPPVHQNQEPVPFKHHQPSMEDAYDTVSTTTTSPPDSNGMSVIDQPYPKQKQTGATQKSGGSWKSNEARRPKTYLCSACNKWFTSSGHLKRHYNTTLHKNAVKHTGQPDPCTLPVSAHHHPYRDPKLVHQTSNGPPASKTNGRASSNSSTQQRPNGTPTPDPLSPDQEVSPQHTQPPHLPQHMMAPSMASSQPQTYRDPQFSPKMSVEPSYSSPSVPKDPPYVLNNNYSQDPPNLMAGPSETSEGLLPPPPPPTSYYQQLMPLPSFQPPPPTSMQAQNFLPLTTNYPNFQAPHVSSTQPGTNINLIGNHDVLGQHVDEKAFLPLLMQATRDANTFLQLQKQYVAMNIPEEYVGGLPSPREVDFSNETNPESLGISFNNDSTNVSSTSYVNYSFHSGHSSHSAPSPDSAFSPSCSFDNNNVDSAKNLEREFKPSPNFINQEVVFPESTTPDENSSNVITSTNGILSNDSLLSPNSFYEDDKVEDPLATILRCDDCDKVFNKSCYLKQHIGCFHSGDKPFKCPRCGKRFMEKLQFEKHLTKHGGEKPHKCDVCPKSFHHKTDLRRHSLSHNAEKPYMCPLCSKGFIRKDHMLKHTNIHKRKC</sequence>
<organism evidence="12 13">
    <name type="scientific">Diaphorina citri</name>
    <name type="common">Asian citrus psyllid</name>
    <dbReference type="NCBI Taxonomy" id="121845"/>
    <lineage>
        <taxon>Eukaryota</taxon>
        <taxon>Metazoa</taxon>
        <taxon>Ecdysozoa</taxon>
        <taxon>Arthropoda</taxon>
        <taxon>Hexapoda</taxon>
        <taxon>Insecta</taxon>
        <taxon>Pterygota</taxon>
        <taxon>Neoptera</taxon>
        <taxon>Paraneoptera</taxon>
        <taxon>Hemiptera</taxon>
        <taxon>Sternorrhyncha</taxon>
        <taxon>Psylloidea</taxon>
        <taxon>Psyllidae</taxon>
        <taxon>Diaphorininae</taxon>
        <taxon>Diaphorina</taxon>
    </lineage>
</organism>
<evidence type="ECO:0000256" key="8">
    <source>
        <dbReference type="ARBA" id="ARBA00023242"/>
    </source>
</evidence>
<comment type="subcellular location">
    <subcellularLocation>
        <location evidence="1">Nucleus</location>
    </subcellularLocation>
</comment>
<dbReference type="FunFam" id="3.30.160.60:FF:001289">
    <property type="entry name" value="Zinc finger protein 574"/>
    <property type="match status" value="1"/>
</dbReference>
<dbReference type="InterPro" id="IPR022755">
    <property type="entry name" value="Znf_C2H2_jaz"/>
</dbReference>
<dbReference type="InterPro" id="IPR013087">
    <property type="entry name" value="Znf_C2H2_type"/>
</dbReference>
<keyword evidence="2" id="KW-0479">Metal-binding</keyword>
<evidence type="ECO:0000256" key="4">
    <source>
        <dbReference type="ARBA" id="ARBA00022771"/>
    </source>
</evidence>
<feature type="compositionally biased region" description="Pro residues" evidence="10">
    <location>
        <begin position="200"/>
        <end position="209"/>
    </location>
</feature>
<keyword evidence="6" id="KW-0805">Transcription regulation</keyword>
<dbReference type="Pfam" id="PF12171">
    <property type="entry name" value="zf-C2H2_jaz"/>
    <property type="match status" value="1"/>
</dbReference>
<evidence type="ECO:0000313" key="13">
    <source>
        <dbReference type="RefSeq" id="XP_017298827.1"/>
    </source>
</evidence>
<dbReference type="Pfam" id="PF00096">
    <property type="entry name" value="zf-C2H2"/>
    <property type="match status" value="1"/>
</dbReference>
<feature type="domain" description="C2H2-type" evidence="11">
    <location>
        <begin position="779"/>
        <end position="805"/>
    </location>
</feature>
<reference evidence="13" key="1">
    <citation type="submission" date="2025-08" db="UniProtKB">
        <authorList>
            <consortium name="RefSeq"/>
        </authorList>
    </citation>
    <scope>IDENTIFICATION</scope>
</reference>
<evidence type="ECO:0000313" key="12">
    <source>
        <dbReference type="Proteomes" id="UP000079169"/>
    </source>
</evidence>
<feature type="domain" description="C2H2-type" evidence="11">
    <location>
        <begin position="279"/>
        <end position="314"/>
    </location>
</feature>
<dbReference type="PROSITE" id="PS50157">
    <property type="entry name" value="ZINC_FINGER_C2H2_2"/>
    <property type="match status" value="5"/>
</dbReference>
<dbReference type="Gene3D" id="3.30.160.60">
    <property type="entry name" value="Classic Zinc Finger"/>
    <property type="match status" value="5"/>
</dbReference>
<keyword evidence="5" id="KW-0862">Zinc</keyword>
<evidence type="ECO:0000256" key="1">
    <source>
        <dbReference type="ARBA" id="ARBA00004123"/>
    </source>
</evidence>
<protein>
    <submittedName>
        <fullName evidence="13">Cell wall transcription factor ACE2</fullName>
    </submittedName>
</protein>
<dbReference type="Proteomes" id="UP000079169">
    <property type="component" value="Unplaced"/>
</dbReference>
<evidence type="ECO:0000259" key="11">
    <source>
        <dbReference type="PROSITE" id="PS50157"/>
    </source>
</evidence>
<dbReference type="GO" id="GO:0000978">
    <property type="term" value="F:RNA polymerase II cis-regulatory region sequence-specific DNA binding"/>
    <property type="evidence" value="ECO:0007669"/>
    <property type="project" value="TreeGrafter"/>
</dbReference>
<dbReference type="PaxDb" id="121845-A0A1S4E9J6"/>
<gene>
    <name evidence="13" type="primary">LOC103507465</name>
</gene>
<feature type="compositionally biased region" description="Low complexity" evidence="10">
    <location>
        <begin position="411"/>
        <end position="421"/>
    </location>
</feature>
<proteinExistence type="predicted"/>
<feature type="domain" description="C2H2-type" evidence="11">
    <location>
        <begin position="694"/>
        <end position="722"/>
    </location>
</feature>
<feature type="compositionally biased region" description="Basic and acidic residues" evidence="10">
    <location>
        <begin position="139"/>
        <end position="152"/>
    </location>
</feature>
<feature type="compositionally biased region" description="Polar residues" evidence="10">
    <location>
        <begin position="393"/>
        <end position="402"/>
    </location>
</feature>
<dbReference type="CTD" id="32994"/>
<evidence type="ECO:0000256" key="3">
    <source>
        <dbReference type="ARBA" id="ARBA00022737"/>
    </source>
</evidence>
<feature type="compositionally biased region" description="Low complexity" evidence="10">
    <location>
        <begin position="230"/>
        <end position="242"/>
    </location>
</feature>
<keyword evidence="12" id="KW-1185">Reference proteome</keyword>
<feature type="domain" description="C2H2-type" evidence="11">
    <location>
        <begin position="723"/>
        <end position="750"/>
    </location>
</feature>
<feature type="domain" description="C2H2-type" evidence="11">
    <location>
        <begin position="751"/>
        <end position="778"/>
    </location>
</feature>
<evidence type="ECO:0000256" key="7">
    <source>
        <dbReference type="ARBA" id="ARBA00023163"/>
    </source>
</evidence>
<dbReference type="GO" id="GO:0045944">
    <property type="term" value="P:positive regulation of transcription by RNA polymerase II"/>
    <property type="evidence" value="ECO:0007669"/>
    <property type="project" value="UniProtKB-ARBA"/>
</dbReference>
<feature type="compositionally biased region" description="Polar residues" evidence="10">
    <location>
        <begin position="255"/>
        <end position="270"/>
    </location>
</feature>
<evidence type="ECO:0000256" key="6">
    <source>
        <dbReference type="ARBA" id="ARBA00023015"/>
    </source>
</evidence>
<feature type="compositionally biased region" description="Polar residues" evidence="10">
    <location>
        <begin position="1"/>
        <end position="17"/>
    </location>
</feature>
<dbReference type="KEGG" id="dci:103507465"/>
<dbReference type="GO" id="GO:0008270">
    <property type="term" value="F:zinc ion binding"/>
    <property type="evidence" value="ECO:0007669"/>
    <property type="project" value="UniProtKB-KW"/>
</dbReference>
<dbReference type="CDD" id="cd22541">
    <property type="entry name" value="SP5_N"/>
    <property type="match status" value="1"/>
</dbReference>
<dbReference type="GO" id="GO:0000981">
    <property type="term" value="F:DNA-binding transcription factor activity, RNA polymerase II-specific"/>
    <property type="evidence" value="ECO:0007669"/>
    <property type="project" value="TreeGrafter"/>
</dbReference>
<dbReference type="PANTHER" id="PTHR19818">
    <property type="entry name" value="ZINC FINGER PROTEIN ZIC AND GLI"/>
    <property type="match status" value="1"/>
</dbReference>
<accession>A0A1S4E9J6</accession>
<dbReference type="GeneID" id="103507465"/>
<dbReference type="OMA" id="CENEFIY"/>